<evidence type="ECO:0000313" key="1">
    <source>
        <dbReference type="EMBL" id="CAB4221243.1"/>
    </source>
</evidence>
<organism evidence="1">
    <name type="scientific">uncultured Caudovirales phage</name>
    <dbReference type="NCBI Taxonomy" id="2100421"/>
    <lineage>
        <taxon>Viruses</taxon>
        <taxon>Duplodnaviria</taxon>
        <taxon>Heunggongvirae</taxon>
        <taxon>Uroviricota</taxon>
        <taxon>Caudoviricetes</taxon>
        <taxon>Peduoviridae</taxon>
        <taxon>Maltschvirus</taxon>
        <taxon>Maltschvirus maltsch</taxon>
    </lineage>
</organism>
<reference evidence="1" key="1">
    <citation type="submission" date="2020-05" db="EMBL/GenBank/DDBJ databases">
        <authorList>
            <person name="Chiriac C."/>
            <person name="Salcher M."/>
            <person name="Ghai R."/>
            <person name="Kavagutti S V."/>
        </authorList>
    </citation>
    <scope>NUCLEOTIDE SEQUENCE</scope>
</reference>
<proteinExistence type="predicted"/>
<sequence>MTTPINVFKTYTANLTPTSTTVYTTPSGYTSIVLLAQISNTSESTISVTSDFIRSSVPTNLIKNGLVPKRDAINIIGGKLILQTGDSLKANASISDASQMIISIIESINP</sequence>
<protein>
    <submittedName>
        <fullName evidence="1">Uncharacterized protein</fullName>
    </submittedName>
</protein>
<accession>A0A6J5T0C4</accession>
<dbReference type="EMBL" id="LR797503">
    <property type="protein sequence ID" value="CAB4221243.1"/>
    <property type="molecule type" value="Genomic_DNA"/>
</dbReference>
<name>A0A6J5T0C4_9CAUD</name>
<gene>
    <name evidence="1" type="ORF">UFOVP1636_208</name>
</gene>